<keyword evidence="2" id="KW-0732">Signal</keyword>
<dbReference type="GO" id="GO:0009002">
    <property type="term" value="F:serine-type D-Ala-D-Ala carboxypeptidase activity"/>
    <property type="evidence" value="ECO:0007669"/>
    <property type="project" value="UniProtKB-EC"/>
</dbReference>
<evidence type="ECO:0000259" key="9">
    <source>
        <dbReference type="Pfam" id="PF00768"/>
    </source>
</evidence>
<keyword evidence="10" id="KW-0645">Protease</keyword>
<dbReference type="Pfam" id="PF00768">
    <property type="entry name" value="Peptidase_S11"/>
    <property type="match status" value="1"/>
</dbReference>
<sequence>MKKIFSYLTFTLIIFFILSDLNTGYAFAQDLNNMEITADKAITIDIQTNEIIYAKNADEKAQPASTTKLMTAALLSLNKNSSDMLSITNTALNQPSSSIYKDYSLNLSSGDLISADNVMKGLLLHSGNDMATIIAEAISGNVDNFANLMNEKAIELNMHNTHFSTPSGLDTEEALNGKEHYTTAYDLSLLGQYAFSNPWVLNAASTTTANLDINDENSITLTNGNKNLNKNGCLAGKTGFTTKAGRCLVALYERNGRQILGVILGSTSDDYFNDMEKIIDYSYEVKPSILYKNGETVDTEDLEFKLFKFFGPKITYNIPFILKEDVYQYFNDINALESKISLNADVNLWNLSKDSVIGTLTIQERNATKTFNIYTNITTKDLIKKNIVIYLICLSIILFIFLFVIIKIIRKKSTKKHNISV</sequence>
<protein>
    <submittedName>
        <fullName evidence="10">D-alanyl-D-alanine carboxypeptidase dacB</fullName>
        <ecNumber evidence="10">3.4.16.4</ecNumber>
    </submittedName>
</protein>
<dbReference type="EMBL" id="CYZR01000001">
    <property type="protein sequence ID" value="CUN43357.1"/>
    <property type="molecule type" value="Genomic_DNA"/>
</dbReference>
<dbReference type="EC" id="3.4.16.4" evidence="10"/>
<evidence type="ECO:0000313" key="10">
    <source>
        <dbReference type="EMBL" id="CUN43357.1"/>
    </source>
</evidence>
<keyword evidence="8" id="KW-1133">Transmembrane helix</keyword>
<gene>
    <name evidence="10" type="primary">dacB_1</name>
    <name evidence="10" type="ORF">ERS852473_00114</name>
</gene>
<organism evidence="10 11">
    <name type="scientific">Sarcina ventriculi</name>
    <name type="common">Clostridium ventriculi</name>
    <dbReference type="NCBI Taxonomy" id="1267"/>
    <lineage>
        <taxon>Bacteria</taxon>
        <taxon>Bacillati</taxon>
        <taxon>Bacillota</taxon>
        <taxon>Clostridia</taxon>
        <taxon>Eubacteriales</taxon>
        <taxon>Clostridiaceae</taxon>
        <taxon>Sarcina</taxon>
    </lineage>
</organism>
<evidence type="ECO:0000256" key="7">
    <source>
        <dbReference type="RuleBase" id="RU004016"/>
    </source>
</evidence>
<name>A0ABM9ULJ6_SARVE</name>
<evidence type="ECO:0000313" key="11">
    <source>
        <dbReference type="Proteomes" id="UP000095488"/>
    </source>
</evidence>
<dbReference type="SUPFAM" id="SSF56601">
    <property type="entry name" value="beta-lactamase/transpeptidase-like"/>
    <property type="match status" value="1"/>
</dbReference>
<dbReference type="PRINTS" id="PR00725">
    <property type="entry name" value="DADACBPTASE1"/>
</dbReference>
<dbReference type="Gene3D" id="3.40.710.10">
    <property type="entry name" value="DD-peptidase/beta-lactamase superfamily"/>
    <property type="match status" value="1"/>
</dbReference>
<keyword evidence="11" id="KW-1185">Reference proteome</keyword>
<keyword evidence="4" id="KW-0133">Cell shape</keyword>
<evidence type="ECO:0000256" key="5">
    <source>
        <dbReference type="ARBA" id="ARBA00022984"/>
    </source>
</evidence>
<dbReference type="PANTHER" id="PTHR21581">
    <property type="entry name" value="D-ALANYL-D-ALANINE CARBOXYPEPTIDASE"/>
    <property type="match status" value="1"/>
</dbReference>
<dbReference type="InterPro" id="IPR012338">
    <property type="entry name" value="Beta-lactam/transpept-like"/>
</dbReference>
<accession>A0ABM9ULJ6</accession>
<feature type="transmembrane region" description="Helical" evidence="8">
    <location>
        <begin position="387"/>
        <end position="409"/>
    </location>
</feature>
<keyword evidence="5" id="KW-0573">Peptidoglycan synthesis</keyword>
<evidence type="ECO:0000256" key="1">
    <source>
        <dbReference type="ARBA" id="ARBA00007164"/>
    </source>
</evidence>
<keyword evidence="10" id="KW-0121">Carboxypeptidase</keyword>
<keyword evidence="6" id="KW-0961">Cell wall biogenesis/degradation</keyword>
<proteinExistence type="inferred from homology"/>
<dbReference type="InterPro" id="IPR018044">
    <property type="entry name" value="Peptidase_S11"/>
</dbReference>
<dbReference type="PANTHER" id="PTHR21581:SF26">
    <property type="entry name" value="D-ALANYL-D-ALANINE ENDOPEPTIDASE"/>
    <property type="match status" value="1"/>
</dbReference>
<keyword evidence="3 10" id="KW-0378">Hydrolase</keyword>
<keyword evidence="8" id="KW-0812">Transmembrane</keyword>
<evidence type="ECO:0000256" key="4">
    <source>
        <dbReference type="ARBA" id="ARBA00022960"/>
    </source>
</evidence>
<feature type="domain" description="Peptidase S11 D-alanyl-D-alanine carboxypeptidase A N-terminal" evidence="9">
    <location>
        <begin position="33"/>
        <end position="266"/>
    </location>
</feature>
<evidence type="ECO:0000256" key="8">
    <source>
        <dbReference type="SAM" id="Phobius"/>
    </source>
</evidence>
<dbReference type="Proteomes" id="UP000095488">
    <property type="component" value="Unassembled WGS sequence"/>
</dbReference>
<reference evidence="10 11" key="1">
    <citation type="submission" date="2015-09" db="EMBL/GenBank/DDBJ databases">
        <authorList>
            <consortium name="Pathogen Informatics"/>
        </authorList>
    </citation>
    <scope>NUCLEOTIDE SEQUENCE [LARGE SCALE GENOMIC DNA]</scope>
    <source>
        <strain evidence="10 11">2789STDY5834858</strain>
    </source>
</reference>
<dbReference type="InterPro" id="IPR001967">
    <property type="entry name" value="Peptidase_S11_N"/>
</dbReference>
<evidence type="ECO:0000256" key="2">
    <source>
        <dbReference type="ARBA" id="ARBA00022729"/>
    </source>
</evidence>
<comment type="similarity">
    <text evidence="1 7">Belongs to the peptidase S11 family.</text>
</comment>
<keyword evidence="8" id="KW-0472">Membrane</keyword>
<comment type="caution">
    <text evidence="10">The sequence shown here is derived from an EMBL/GenBank/DDBJ whole genome shotgun (WGS) entry which is preliminary data.</text>
</comment>
<evidence type="ECO:0000256" key="3">
    <source>
        <dbReference type="ARBA" id="ARBA00022801"/>
    </source>
</evidence>
<evidence type="ECO:0000256" key="6">
    <source>
        <dbReference type="ARBA" id="ARBA00023316"/>
    </source>
</evidence>
<dbReference type="RefSeq" id="WP_055257024.1">
    <property type="nucleotide sequence ID" value="NZ_CABIXL010000001.1"/>
</dbReference>